<feature type="chain" id="PRO_5042163559" description="C-type lectin domain-containing protein" evidence="1">
    <location>
        <begin position="23"/>
        <end position="303"/>
    </location>
</feature>
<dbReference type="Gene3D" id="3.10.100.10">
    <property type="entry name" value="Mannose-Binding Protein A, subunit A"/>
    <property type="match status" value="1"/>
</dbReference>
<dbReference type="CDD" id="cd00037">
    <property type="entry name" value="CLECT"/>
    <property type="match status" value="1"/>
</dbReference>
<evidence type="ECO:0000259" key="2">
    <source>
        <dbReference type="PROSITE" id="PS50041"/>
    </source>
</evidence>
<dbReference type="EMBL" id="JAWDGP010001550">
    <property type="protein sequence ID" value="KAK3790253.1"/>
    <property type="molecule type" value="Genomic_DNA"/>
</dbReference>
<dbReference type="Proteomes" id="UP001283361">
    <property type="component" value="Unassembled WGS sequence"/>
</dbReference>
<dbReference type="PROSITE" id="PS50041">
    <property type="entry name" value="C_TYPE_LECTIN_2"/>
    <property type="match status" value="1"/>
</dbReference>
<proteinExistence type="predicted"/>
<protein>
    <recommendedName>
        <fullName evidence="2">C-type lectin domain-containing protein</fullName>
    </recommendedName>
</protein>
<sequence length="303" mass="33694">MVPMWASIFLAILAETEPKLQAYGCLEGWTHLNDHCYVVVTMEGDASRAQGVCDDFGAHTASVWSPSEKKFILSLWQKSSEFLWLGLSVNPEGDWQWDDGSKLRAPQEVTGGTWSILDEAESELPLFGKCGVLTPSGELDFLNCTTNGTAVACKQALRKVYAWSSVNHSFPVASTRLETARMFERLLPPTLTSLPSNEHSALSQDVVSMDASCAFACYSQPFCRAFEISCRTADHCRFAMSDRGVKGTDEFGLAVRDSSYIDRSRKSNELYQHKSMDQLRDCSGSNLMIQKTKIILSLLKVSW</sequence>
<dbReference type="SUPFAM" id="SSF56436">
    <property type="entry name" value="C-type lectin-like"/>
    <property type="match status" value="1"/>
</dbReference>
<dbReference type="InterPro" id="IPR001304">
    <property type="entry name" value="C-type_lectin-like"/>
</dbReference>
<dbReference type="PANTHER" id="PTHR45710">
    <property type="entry name" value="C-TYPE LECTIN DOMAIN-CONTAINING PROTEIN 180"/>
    <property type="match status" value="1"/>
</dbReference>
<dbReference type="InterPro" id="IPR016186">
    <property type="entry name" value="C-type_lectin-like/link_sf"/>
</dbReference>
<keyword evidence="4" id="KW-1185">Reference proteome</keyword>
<dbReference type="SMART" id="SM00034">
    <property type="entry name" value="CLECT"/>
    <property type="match status" value="1"/>
</dbReference>
<evidence type="ECO:0000313" key="3">
    <source>
        <dbReference type="EMBL" id="KAK3790253.1"/>
    </source>
</evidence>
<dbReference type="Pfam" id="PF00059">
    <property type="entry name" value="Lectin_C"/>
    <property type="match status" value="1"/>
</dbReference>
<feature type="domain" description="C-type lectin" evidence="2">
    <location>
        <begin position="32"/>
        <end position="144"/>
    </location>
</feature>
<dbReference type="InterPro" id="IPR050828">
    <property type="entry name" value="C-type_lectin/matrix_domain"/>
</dbReference>
<evidence type="ECO:0000313" key="4">
    <source>
        <dbReference type="Proteomes" id="UP001283361"/>
    </source>
</evidence>
<dbReference type="PANTHER" id="PTHR45710:SF26">
    <property type="entry name" value="RH26557P"/>
    <property type="match status" value="1"/>
</dbReference>
<gene>
    <name evidence="3" type="ORF">RRG08_034816</name>
</gene>
<accession>A0AAE1AM81</accession>
<dbReference type="AlphaFoldDB" id="A0AAE1AM81"/>
<comment type="caution">
    <text evidence="3">The sequence shown here is derived from an EMBL/GenBank/DDBJ whole genome shotgun (WGS) entry which is preliminary data.</text>
</comment>
<evidence type="ECO:0000256" key="1">
    <source>
        <dbReference type="SAM" id="SignalP"/>
    </source>
</evidence>
<keyword evidence="1" id="KW-0732">Signal</keyword>
<dbReference type="InterPro" id="IPR016187">
    <property type="entry name" value="CTDL_fold"/>
</dbReference>
<organism evidence="3 4">
    <name type="scientific">Elysia crispata</name>
    <name type="common">lettuce slug</name>
    <dbReference type="NCBI Taxonomy" id="231223"/>
    <lineage>
        <taxon>Eukaryota</taxon>
        <taxon>Metazoa</taxon>
        <taxon>Spiralia</taxon>
        <taxon>Lophotrochozoa</taxon>
        <taxon>Mollusca</taxon>
        <taxon>Gastropoda</taxon>
        <taxon>Heterobranchia</taxon>
        <taxon>Euthyneura</taxon>
        <taxon>Panpulmonata</taxon>
        <taxon>Sacoglossa</taxon>
        <taxon>Placobranchoidea</taxon>
        <taxon>Plakobranchidae</taxon>
        <taxon>Elysia</taxon>
    </lineage>
</organism>
<reference evidence="3" key="1">
    <citation type="journal article" date="2023" name="G3 (Bethesda)">
        <title>A reference genome for the long-term kleptoplast-retaining sea slug Elysia crispata morphotype clarki.</title>
        <authorList>
            <person name="Eastman K.E."/>
            <person name="Pendleton A.L."/>
            <person name="Shaikh M.A."/>
            <person name="Suttiyut T."/>
            <person name="Ogas R."/>
            <person name="Tomko P."/>
            <person name="Gavelis G."/>
            <person name="Widhalm J.R."/>
            <person name="Wisecaver J.H."/>
        </authorList>
    </citation>
    <scope>NUCLEOTIDE SEQUENCE</scope>
    <source>
        <strain evidence="3">ECLA1</strain>
    </source>
</reference>
<feature type="signal peptide" evidence="1">
    <location>
        <begin position="1"/>
        <end position="22"/>
    </location>
</feature>
<name>A0AAE1AM81_9GAST</name>